<reference evidence="1 2" key="1">
    <citation type="submission" date="2023-05" db="EMBL/GenBank/DDBJ databases">
        <title>Streptomyces fuscus sp. nov., a brown-black pigment producing actinomyces isolated from dry sand of Sea duck farm.</title>
        <authorList>
            <person name="Xie J."/>
            <person name="Shen N."/>
        </authorList>
    </citation>
    <scope>NUCLEOTIDE SEQUENCE [LARGE SCALE GENOMIC DNA]</scope>
    <source>
        <strain evidence="1 2">CGMCC 4.1745</strain>
    </source>
</reference>
<organism evidence="1 2">
    <name type="scientific">Streptomyces lusitanus</name>
    <dbReference type="NCBI Taxonomy" id="68232"/>
    <lineage>
        <taxon>Bacteria</taxon>
        <taxon>Bacillati</taxon>
        <taxon>Actinomycetota</taxon>
        <taxon>Actinomycetes</taxon>
        <taxon>Kitasatosporales</taxon>
        <taxon>Streptomycetaceae</taxon>
        <taxon>Streptomyces</taxon>
    </lineage>
</organism>
<evidence type="ECO:0000313" key="2">
    <source>
        <dbReference type="Proteomes" id="UP001249760"/>
    </source>
</evidence>
<gene>
    <name evidence="1" type="ORF">QNO04_00300</name>
</gene>
<name>A0ABU3JJG3_9ACTN</name>
<dbReference type="Proteomes" id="UP001249760">
    <property type="component" value="Unassembled WGS sequence"/>
</dbReference>
<keyword evidence="2" id="KW-1185">Reference proteome</keyword>
<evidence type="ECO:0000313" key="1">
    <source>
        <dbReference type="EMBL" id="MDT6981881.1"/>
    </source>
</evidence>
<dbReference type="EMBL" id="JASKMA010000001">
    <property type="protein sequence ID" value="MDT6981881.1"/>
    <property type="molecule type" value="Genomic_DNA"/>
</dbReference>
<sequence>MDALDPCLYPDLFAAGGLISAMELAAAKKNLDLGRLYSHYASGPGLLATAELDSSHGRASIQLGSQSRTFYVAIQGQGFAWAEGATDDLDDLIEALTAWREGISVDDFAGRFPFMMPGRLARANESGDSVPAQWNWLRTAEEFSEERPLVEAAYADGRFGHFFPTLSHGTLRLRSVRREQGSQEVSITPLSEGSYRVENPRLLDPTVVDSLREALTVASEALASNE</sequence>
<protein>
    <submittedName>
        <fullName evidence="1">DUF6193 family natural product biosynthesis protein</fullName>
    </submittedName>
</protein>
<dbReference type="RefSeq" id="WP_394308074.1">
    <property type="nucleotide sequence ID" value="NZ_JASKMA010000001.1"/>
</dbReference>
<proteinExistence type="predicted"/>
<comment type="caution">
    <text evidence="1">The sequence shown here is derived from an EMBL/GenBank/DDBJ whole genome shotgun (WGS) entry which is preliminary data.</text>
</comment>
<dbReference type="Pfam" id="PF19692">
    <property type="entry name" value="DUF6193"/>
    <property type="match status" value="1"/>
</dbReference>
<dbReference type="InterPro" id="IPR045682">
    <property type="entry name" value="DUF6193"/>
</dbReference>
<accession>A0ABU3JJG3</accession>